<dbReference type="PROSITE" id="PS00973">
    <property type="entry name" value="USP_2"/>
    <property type="match status" value="1"/>
</dbReference>
<name>A0A914C2F9_9BILA</name>
<dbReference type="InterPro" id="IPR028889">
    <property type="entry name" value="USP"/>
</dbReference>
<dbReference type="Gene3D" id="3.90.70.10">
    <property type="entry name" value="Cysteine proteinases"/>
    <property type="match status" value="1"/>
</dbReference>
<organism evidence="4 5">
    <name type="scientific">Acrobeloides nanus</name>
    <dbReference type="NCBI Taxonomy" id="290746"/>
    <lineage>
        <taxon>Eukaryota</taxon>
        <taxon>Metazoa</taxon>
        <taxon>Ecdysozoa</taxon>
        <taxon>Nematoda</taxon>
        <taxon>Chromadorea</taxon>
        <taxon>Rhabditida</taxon>
        <taxon>Tylenchina</taxon>
        <taxon>Cephalobomorpha</taxon>
        <taxon>Cephaloboidea</taxon>
        <taxon>Cephalobidae</taxon>
        <taxon>Acrobeloides</taxon>
    </lineage>
</organism>
<evidence type="ECO:0000256" key="1">
    <source>
        <dbReference type="ARBA" id="ARBA00009085"/>
    </source>
</evidence>
<dbReference type="InterPro" id="IPR001394">
    <property type="entry name" value="Peptidase_C19_UCH"/>
</dbReference>
<evidence type="ECO:0000259" key="3">
    <source>
        <dbReference type="PROSITE" id="PS50235"/>
    </source>
</evidence>
<dbReference type="PANTHER" id="PTHR24006:SF943">
    <property type="entry name" value="UBIQUITIN CARBOXYL-TERMINAL HYDROLASE PUF"/>
    <property type="match status" value="1"/>
</dbReference>
<comment type="similarity">
    <text evidence="1">Belongs to the peptidase C19 family.</text>
</comment>
<evidence type="ECO:0000313" key="5">
    <source>
        <dbReference type="WBParaSite" id="ACRNAN_Path_1590.g6173.t1"/>
    </source>
</evidence>
<feature type="region of interest" description="Disordered" evidence="2">
    <location>
        <begin position="1"/>
        <end position="26"/>
    </location>
</feature>
<feature type="domain" description="USP" evidence="3">
    <location>
        <begin position="1"/>
        <end position="145"/>
    </location>
</feature>
<proteinExistence type="inferred from homology"/>
<dbReference type="GO" id="GO:0005634">
    <property type="term" value="C:nucleus"/>
    <property type="evidence" value="ECO:0007669"/>
    <property type="project" value="TreeGrafter"/>
</dbReference>
<dbReference type="Pfam" id="PF00443">
    <property type="entry name" value="UCH"/>
    <property type="match status" value="1"/>
</dbReference>
<reference evidence="5" key="1">
    <citation type="submission" date="2022-11" db="UniProtKB">
        <authorList>
            <consortium name="WormBaseParasite"/>
        </authorList>
    </citation>
    <scope>IDENTIFICATION</scope>
</reference>
<dbReference type="GO" id="GO:0016579">
    <property type="term" value="P:protein deubiquitination"/>
    <property type="evidence" value="ECO:0007669"/>
    <property type="project" value="InterPro"/>
</dbReference>
<protein>
    <submittedName>
        <fullName evidence="5">USP domain-containing protein</fullName>
    </submittedName>
</protein>
<dbReference type="PANTHER" id="PTHR24006">
    <property type="entry name" value="UBIQUITIN CARBOXYL-TERMINAL HYDROLASE"/>
    <property type="match status" value="1"/>
</dbReference>
<dbReference type="SUPFAM" id="SSF54001">
    <property type="entry name" value="Cysteine proteinases"/>
    <property type="match status" value="1"/>
</dbReference>
<accession>A0A914C2F9</accession>
<dbReference type="InterPro" id="IPR050164">
    <property type="entry name" value="Peptidase_C19"/>
</dbReference>
<evidence type="ECO:0000256" key="2">
    <source>
        <dbReference type="SAM" id="MobiDB-lite"/>
    </source>
</evidence>
<dbReference type="InterPro" id="IPR018200">
    <property type="entry name" value="USP_CS"/>
</dbReference>
<dbReference type="WBParaSite" id="ACRNAN_Path_1590.g6173.t1">
    <property type="protein sequence ID" value="ACRNAN_Path_1590.g6173.t1"/>
    <property type="gene ID" value="ACRNAN_Path_1590.g6173"/>
</dbReference>
<dbReference type="AlphaFoldDB" id="A0A914C2F9"/>
<dbReference type="Proteomes" id="UP000887540">
    <property type="component" value="Unplaced"/>
</dbReference>
<keyword evidence="4" id="KW-1185">Reference proteome</keyword>
<dbReference type="PROSITE" id="PS50235">
    <property type="entry name" value="USP_3"/>
    <property type="match status" value="1"/>
</dbReference>
<sequence length="471" mass="55294">MEPYTAQGIEARENLESPQPQDMFVSSDDDNITMQTDAMYPRDSTKLGSSSSQNSFNTRYRLRGVLVHSGQANGGHYYSFIRSSDENGRSDWFKFDDVDVSPWELNQETMRDCWFGGEYTAEWMINRRNRSKRCWNAYLLVFEKITSEVSSMPQQSSIVPSPPVITSPNSPNYQKMEKSFGSITLTSQRAMNKMPAQLEKLIRRKNLLSLHERSQYAHVYFGFITELSLHISHILREFREKGLVIDQRKKILGYVCSQLLTYFLLQTGLHAHHNLVRHYLLKWLDTLEEFMHIQEVRIWWFKQIILHRDITPLYLFDCPNSEVRIMCVRIISALLVLGRNDMTNLTENVPQEYGVNSSFFDPNDTITLGTLRILVTYIQNRYTEFLHRPNNYLQILLQYLGTSLEAKKHFLKLNFLNKFLFLFTDARTRDDQRIRLLAQEAPIIFTLISSMLRICRVNCDFEVCKKYFNLA</sequence>
<dbReference type="GO" id="GO:0004843">
    <property type="term" value="F:cysteine-type deubiquitinase activity"/>
    <property type="evidence" value="ECO:0007669"/>
    <property type="project" value="InterPro"/>
</dbReference>
<dbReference type="GO" id="GO:0005829">
    <property type="term" value="C:cytosol"/>
    <property type="evidence" value="ECO:0007669"/>
    <property type="project" value="TreeGrafter"/>
</dbReference>
<dbReference type="InterPro" id="IPR038765">
    <property type="entry name" value="Papain-like_cys_pep_sf"/>
</dbReference>
<evidence type="ECO:0000313" key="4">
    <source>
        <dbReference type="Proteomes" id="UP000887540"/>
    </source>
</evidence>